<sequence>MKRIAGYTLFWIAAGMLISLFISNSFITVLLIFSFLLAGYNLFMC</sequence>
<keyword evidence="1" id="KW-0812">Transmembrane</keyword>
<accession>C6LER6</accession>
<evidence type="ECO:0000256" key="1">
    <source>
        <dbReference type="SAM" id="Phobius"/>
    </source>
</evidence>
<dbReference type="AlphaFoldDB" id="C6LER6"/>
<keyword evidence="3" id="KW-1185">Reference proteome</keyword>
<evidence type="ECO:0000313" key="3">
    <source>
        <dbReference type="Proteomes" id="UP000005561"/>
    </source>
</evidence>
<evidence type="ECO:0000313" key="2">
    <source>
        <dbReference type="EMBL" id="EET61049.1"/>
    </source>
</evidence>
<protein>
    <submittedName>
        <fullName evidence="2">Uncharacterized protein</fullName>
    </submittedName>
</protein>
<keyword evidence="1" id="KW-0472">Membrane</keyword>
<gene>
    <name evidence="2" type="ORF">BRYFOR_07117</name>
</gene>
<comment type="caution">
    <text evidence="2">The sequence shown here is derived from an EMBL/GenBank/DDBJ whole genome shotgun (WGS) entry which is preliminary data.</text>
</comment>
<reference evidence="2" key="1">
    <citation type="submission" date="2009-07" db="EMBL/GenBank/DDBJ databases">
        <authorList>
            <person name="Weinstock G."/>
            <person name="Sodergren E."/>
            <person name="Clifton S."/>
            <person name="Fulton L."/>
            <person name="Fulton B."/>
            <person name="Courtney L."/>
            <person name="Fronick C."/>
            <person name="Harrison M."/>
            <person name="Strong C."/>
            <person name="Farmer C."/>
            <person name="Delahaunty K."/>
            <person name="Markovic C."/>
            <person name="Hall O."/>
            <person name="Minx P."/>
            <person name="Tomlinson C."/>
            <person name="Mitreva M."/>
            <person name="Nelson J."/>
            <person name="Hou S."/>
            <person name="Wollam A."/>
            <person name="Pepin K.H."/>
            <person name="Johnson M."/>
            <person name="Bhonagiri V."/>
            <person name="Nash W.E."/>
            <person name="Warren W."/>
            <person name="Chinwalla A."/>
            <person name="Mardis E.R."/>
            <person name="Wilson R.K."/>
        </authorList>
    </citation>
    <scope>NUCLEOTIDE SEQUENCE [LARGE SCALE GENOMIC DNA]</scope>
    <source>
        <strain evidence="2">DSM 14469</strain>
    </source>
</reference>
<proteinExistence type="predicted"/>
<dbReference type="Proteomes" id="UP000005561">
    <property type="component" value="Unassembled WGS sequence"/>
</dbReference>
<name>C6LER6_9FIRM</name>
<feature type="transmembrane region" description="Helical" evidence="1">
    <location>
        <begin position="7"/>
        <end position="40"/>
    </location>
</feature>
<dbReference type="RefSeq" id="WP_006861909.1">
    <property type="nucleotide sequence ID" value="NZ_ACCL02000008.1"/>
</dbReference>
<keyword evidence="1" id="KW-1133">Transmembrane helix</keyword>
<dbReference type="EMBL" id="ACCL02000008">
    <property type="protein sequence ID" value="EET61049.1"/>
    <property type="molecule type" value="Genomic_DNA"/>
</dbReference>
<organism evidence="2 3">
    <name type="scientific">Marvinbryantia formatexigens DSM 14469</name>
    <dbReference type="NCBI Taxonomy" id="478749"/>
    <lineage>
        <taxon>Bacteria</taxon>
        <taxon>Bacillati</taxon>
        <taxon>Bacillota</taxon>
        <taxon>Clostridia</taxon>
        <taxon>Lachnospirales</taxon>
        <taxon>Lachnospiraceae</taxon>
        <taxon>Marvinbryantia</taxon>
    </lineage>
</organism>